<reference evidence="17" key="1">
    <citation type="submission" date="2025-08" db="UniProtKB">
        <authorList>
            <consortium name="Ensembl"/>
        </authorList>
    </citation>
    <scope>IDENTIFICATION</scope>
</reference>
<dbReference type="Pfam" id="PF00053">
    <property type="entry name" value="EGF_laminin"/>
    <property type="match status" value="10"/>
</dbReference>
<feature type="disulfide bond" evidence="12">
    <location>
        <begin position="750"/>
        <end position="762"/>
    </location>
</feature>
<dbReference type="GO" id="GO:0009888">
    <property type="term" value="P:tissue development"/>
    <property type="evidence" value="ECO:0007669"/>
    <property type="project" value="TreeGrafter"/>
</dbReference>
<dbReference type="GO" id="GO:0007155">
    <property type="term" value="P:cell adhesion"/>
    <property type="evidence" value="ECO:0007669"/>
    <property type="project" value="UniProtKB-KW"/>
</dbReference>
<accession>A0A8C4QZV1</accession>
<evidence type="ECO:0000256" key="12">
    <source>
        <dbReference type="PROSITE-ProRule" id="PRU00460"/>
    </source>
</evidence>
<feature type="domain" description="Laminin EGF-like" evidence="14">
    <location>
        <begin position="395"/>
        <end position="446"/>
    </location>
</feature>
<protein>
    <submittedName>
        <fullName evidence="17">Laminin, beta 2 (laminin S)</fullName>
    </submittedName>
</protein>
<dbReference type="FunFam" id="2.10.25.10:FF:000138">
    <property type="entry name" value="Laminin subunit beta 1"/>
    <property type="match status" value="1"/>
</dbReference>
<dbReference type="FunFam" id="2.10.25.10:FF:000280">
    <property type="entry name" value="Laminin subunit beta 4"/>
    <property type="match status" value="1"/>
</dbReference>
<dbReference type="FunFam" id="2.10.25.10:FF:000135">
    <property type="entry name" value="Laminin subunit beta 4"/>
    <property type="match status" value="2"/>
</dbReference>
<keyword evidence="6" id="KW-0084">Basement membrane</keyword>
<feature type="disulfide bond" evidence="12">
    <location>
        <begin position="418"/>
        <end position="427"/>
    </location>
</feature>
<keyword evidence="8 13" id="KW-0175">Coiled coil</keyword>
<dbReference type="PROSITE" id="PS51117">
    <property type="entry name" value="LAMININ_NTER"/>
    <property type="match status" value="1"/>
</dbReference>
<dbReference type="FunFam" id="2.10.25.10:FF:000209">
    <property type="entry name" value="Laminin subunit alpha 5"/>
    <property type="match status" value="1"/>
</dbReference>
<feature type="domain" description="Laminin EGF-like" evidence="14">
    <location>
        <begin position="750"/>
        <end position="795"/>
    </location>
</feature>
<dbReference type="SMART" id="SM00181">
    <property type="entry name" value="EGF"/>
    <property type="match status" value="7"/>
</dbReference>
<keyword evidence="2" id="KW-0964">Secreted</keyword>
<feature type="domain" description="Laminin EGF-like" evidence="14">
    <location>
        <begin position="957"/>
        <end position="1010"/>
    </location>
</feature>
<dbReference type="Ensembl" id="ENSEBUT00000022619.1">
    <property type="protein sequence ID" value="ENSEBUP00000022043.1"/>
    <property type="gene ID" value="ENSEBUG00000013531.1"/>
</dbReference>
<feature type="domain" description="Laminin N-terminal" evidence="16">
    <location>
        <begin position="28"/>
        <end position="268"/>
    </location>
</feature>
<evidence type="ECO:0000256" key="8">
    <source>
        <dbReference type="ARBA" id="ARBA00023054"/>
    </source>
</evidence>
<keyword evidence="3" id="KW-0272">Extracellular matrix</keyword>
<evidence type="ECO:0000259" key="15">
    <source>
        <dbReference type="PROSITE" id="PS51116"/>
    </source>
</evidence>
<dbReference type="FunFam" id="2.10.25.10:FF:000011">
    <property type="entry name" value="Cadherin EGF LAG seven-pass G-type receptor"/>
    <property type="match status" value="1"/>
</dbReference>
<evidence type="ECO:0000256" key="7">
    <source>
        <dbReference type="ARBA" id="ARBA00022889"/>
    </source>
</evidence>
<feature type="disulfide bond" evidence="12">
    <location>
        <begin position="704"/>
        <end position="721"/>
    </location>
</feature>
<dbReference type="Pfam" id="PF24973">
    <property type="entry name" value="EGF_LMN_ATRN"/>
    <property type="match status" value="1"/>
</dbReference>
<feature type="disulfide bond" evidence="12">
    <location>
        <begin position="771"/>
        <end position="780"/>
    </location>
</feature>
<keyword evidence="9 12" id="KW-1015">Disulfide bond</keyword>
<evidence type="ECO:0000256" key="6">
    <source>
        <dbReference type="ARBA" id="ARBA00022869"/>
    </source>
</evidence>
<feature type="disulfide bond" evidence="12">
    <location>
        <begin position="1011"/>
        <end position="1023"/>
    </location>
</feature>
<feature type="disulfide bond" evidence="12">
    <location>
        <begin position="1059"/>
        <end position="1071"/>
    </location>
</feature>
<dbReference type="InterPro" id="IPR056863">
    <property type="entry name" value="LMN_ATRN_NET-like_EGF"/>
</dbReference>
<evidence type="ECO:0000256" key="5">
    <source>
        <dbReference type="ARBA" id="ARBA00022737"/>
    </source>
</evidence>
<sequence length="1475" mass="160946">SESPRAGLPISGGWVSNGLDSSMLHGCAQGSCYPATGDLLVGRADRLTASSTCGLLEPQNYCIVSHLQEDKKCFFCDSRQDGHYGVQGNHRIHNVITPFATAHDRRNTWWQSENGVENVAVQLDLEAEFHFTHLIMTFKTFRPAALLIERSSDFGHTWQVYRYFAYDCDASFPGVQHGPLQRIDDLVCESRYSEIEPSTHGEVIFRVLDPAIKIIDPYSQEIQNLLKITNLRINFTRLHTLGDDLLDSRSEIKEKYYYALYELVVRGNCFCYGHASECAPVAGASADAALMVHGRCTCEHHTAGLNCEKCEDFYHDLPWHPAEGSTANACKRMLQTPTSTFTAFFMNVSPANVRDRQYPPPCVCFVLCVCTADVFISTFISAPKTLLFLSLYIACHCNQLGTVGSGDVCDQTTGDCFCKRFVTGQKCDQCLPEHWALGHDAIGCRPCDCDVGGALDNHCSPETGNCRCRENMVGRQCRRTTSNHFCMALDHYTYEAEEASTNTVVSREIPAGRPVTWTGAGFVRVPEGGQLKFIINNVPKSMDYDILIRYEPRFPEVWEEMVVSVSRPRGIPTHSPCGNTIPADDVLTVSLPPGSRYVVLPQAVCLEQGVTYTVQAEFKRYSSRESVDSPHILVDSLVLLPVHTSLTMFSGSEHEGKLRRDAFERYLCRESGRGAIRQPLTDVCAQLICSMSAVLHNGALSCNCNPQGSLSGECDPNGGQCQCRPNVVGRHCSFCAPGTYGFGPSGCRSCDCGLEGSQHAFCNKDSGQCMCRPGVTGRHCNQCEFGHWGYPSCRPCHCNGHADTCEQSTGTCQDCRGHTAGHACDRCADGYFGNPILGSGQKCRPCPCPEGPGSGRNFALSCFEDPHSQHIVCSCQVGYTGLRCEECAPGYYGNPEQHGGVCAPCQCYGNIDLSDPASCDRQTGVCLRCLHHTHGPSCSTCVPGFHGNATAQQCRRCECDHAGSKCHPNDGCECDAMSGQCLCLPHVTGKRCDRCVETYWREEGIQGCAPCACDPEKSFGASCNEFGGHCECRAGFGGRTCTECRELYYGDPNIMCTACDCDPHGAKTQQCDRRSGHCVCRAGVAGVRCDQCARGFSGTFPHCLPCHTCFGDWDRIVQVSWTAGPVGLFLFPSEPLAHDVGNSGSCTLKSILRCTWCAGAYDTIHEQHLKFREAKNRANNSIEGATGGVKSSQALRFQAEDLANRSQEEFERKNKELQNEFQELSNDVTLLDISMVGKKVCGGDGLEPCETSHCGGPGCKDASGSPHCGGSRCGGTVTAASNALRNAQDSEAEVKKAMMLVQQLSREVEVAKSKSVKVKQQAKEALGRANATRDRAQRSGQDLRQLISQIKDFLEQEGASPDSIEMVANEVLGLSVPASPEEISILTEEIKGLVGNLANVDMILAQTTEDVQQARNLLVDAQHAKEYAEQVESASKGAQTALEQAEEAQQAALDAVQHAQEDIDRAQSTLEVWIW</sequence>
<keyword evidence="18" id="KW-1185">Reference proteome</keyword>
<dbReference type="FunFam" id="2.10.25.10:FF:000145">
    <property type="entry name" value="Laminin subunit beta 1"/>
    <property type="match status" value="1"/>
</dbReference>
<dbReference type="Pfam" id="PF00055">
    <property type="entry name" value="Laminin_N"/>
    <property type="match status" value="1"/>
</dbReference>
<feature type="disulfide bond" evidence="12">
    <location>
        <begin position="752"/>
        <end position="769"/>
    </location>
</feature>
<evidence type="ECO:0000259" key="16">
    <source>
        <dbReference type="PROSITE" id="PS51117"/>
    </source>
</evidence>
<dbReference type="PRINTS" id="PR00011">
    <property type="entry name" value="EGFLAMININ"/>
</dbReference>
<keyword evidence="11 12" id="KW-0424">Laminin EGF-like domain</keyword>
<keyword evidence="4" id="KW-0732">Signal</keyword>
<evidence type="ECO:0000256" key="2">
    <source>
        <dbReference type="ARBA" id="ARBA00022525"/>
    </source>
</evidence>
<dbReference type="GO" id="GO:0009887">
    <property type="term" value="P:animal organ morphogenesis"/>
    <property type="evidence" value="ECO:0007669"/>
    <property type="project" value="TreeGrafter"/>
</dbReference>
<feature type="domain" description="Laminin EGF-like" evidence="14">
    <location>
        <begin position="1011"/>
        <end position="1058"/>
    </location>
</feature>
<dbReference type="InterPro" id="IPR050440">
    <property type="entry name" value="Laminin/Netrin_ECM"/>
</dbReference>
<feature type="domain" description="Laminin EGF-like" evidence="14">
    <location>
        <begin position="796"/>
        <end position="845"/>
    </location>
</feature>
<dbReference type="PANTHER" id="PTHR10574:SF375">
    <property type="entry name" value="LAMININ SUBUNIT BETA-1"/>
    <property type="match status" value="1"/>
</dbReference>
<dbReference type="GO" id="GO:0005604">
    <property type="term" value="C:basement membrane"/>
    <property type="evidence" value="ECO:0007669"/>
    <property type="project" value="UniProtKB-SubCell"/>
</dbReference>
<name>A0A8C4QZV1_EPTBU</name>
<feature type="disulfide bond" evidence="12">
    <location>
        <begin position="983"/>
        <end position="992"/>
    </location>
</feature>
<dbReference type="PROSITE" id="PS01248">
    <property type="entry name" value="EGF_LAM_1"/>
    <property type="match status" value="4"/>
</dbReference>
<dbReference type="SMART" id="SM00136">
    <property type="entry name" value="LamNT"/>
    <property type="match status" value="1"/>
</dbReference>
<feature type="coiled-coil region" evidence="13">
    <location>
        <begin position="1200"/>
        <end position="1234"/>
    </location>
</feature>
<feature type="disulfide bond" evidence="12">
    <location>
        <begin position="702"/>
        <end position="714"/>
    </location>
</feature>
<dbReference type="PROSITE" id="PS51116">
    <property type="entry name" value="LAMININ_IVB"/>
    <property type="match status" value="1"/>
</dbReference>
<feature type="coiled-coil region" evidence="13">
    <location>
        <begin position="1404"/>
        <end position="1462"/>
    </location>
</feature>
<feature type="disulfide bond" evidence="12">
    <location>
        <begin position="815"/>
        <end position="824"/>
    </location>
</feature>
<dbReference type="SMART" id="SM00180">
    <property type="entry name" value="EGF_Lam"/>
    <property type="match status" value="11"/>
</dbReference>
<proteinExistence type="predicted"/>
<evidence type="ECO:0000256" key="13">
    <source>
        <dbReference type="SAM" id="Coils"/>
    </source>
</evidence>
<keyword evidence="5" id="KW-0677">Repeat</keyword>
<dbReference type="FunFam" id="2.10.25.10:FF:000130">
    <property type="entry name" value="Laminin subunit beta 1"/>
    <property type="match status" value="1"/>
</dbReference>
<dbReference type="CDD" id="cd00055">
    <property type="entry name" value="EGF_Lam"/>
    <property type="match status" value="11"/>
</dbReference>
<dbReference type="Gene3D" id="2.60.120.260">
    <property type="entry name" value="Galactose-binding domain-like"/>
    <property type="match status" value="1"/>
</dbReference>
<feature type="domain" description="Laminin EGF-like" evidence="14">
    <location>
        <begin position="1059"/>
        <end position="1105"/>
    </location>
</feature>
<feature type="disulfide bond" evidence="12">
    <location>
        <begin position="1061"/>
        <end position="1078"/>
    </location>
</feature>
<feature type="domain" description="Laminin EGF-like" evidence="14">
    <location>
        <begin position="702"/>
        <end position="749"/>
    </location>
</feature>
<dbReference type="InterPro" id="IPR056558">
    <property type="entry name" value="LAMB1-4_helical"/>
</dbReference>
<evidence type="ECO:0000256" key="11">
    <source>
        <dbReference type="ARBA" id="ARBA00023292"/>
    </source>
</evidence>
<feature type="disulfide bond" evidence="12">
    <location>
        <begin position="430"/>
        <end position="444"/>
    </location>
</feature>
<feature type="disulfide bond" evidence="12">
    <location>
        <begin position="929"/>
        <end position="938"/>
    </location>
</feature>
<feature type="disulfide bond" evidence="12">
    <location>
        <begin position="1013"/>
        <end position="1030"/>
    </location>
</feature>
<dbReference type="InterPro" id="IPR000742">
    <property type="entry name" value="EGF"/>
</dbReference>
<dbReference type="Proteomes" id="UP000694388">
    <property type="component" value="Unplaced"/>
</dbReference>
<dbReference type="OMA" id="SCRDHTG"/>
<keyword evidence="10" id="KW-0325">Glycoprotein</keyword>
<dbReference type="SUPFAM" id="SSF57196">
    <property type="entry name" value="EGF/Laminin"/>
    <property type="match status" value="11"/>
</dbReference>
<dbReference type="Pfam" id="PF23219">
    <property type="entry name" value="LAMB1"/>
    <property type="match status" value="1"/>
</dbReference>
<dbReference type="GeneTree" id="ENSGT00940000156060"/>
<feature type="disulfide bond" evidence="12">
    <location>
        <begin position="723"/>
        <end position="732"/>
    </location>
</feature>
<feature type="domain" description="Laminin IV type B" evidence="15">
    <location>
        <begin position="486"/>
        <end position="696"/>
    </location>
</feature>
<evidence type="ECO:0000313" key="18">
    <source>
        <dbReference type="Proteomes" id="UP000694388"/>
    </source>
</evidence>
<evidence type="ECO:0000256" key="3">
    <source>
        <dbReference type="ARBA" id="ARBA00022530"/>
    </source>
</evidence>
<evidence type="ECO:0000256" key="10">
    <source>
        <dbReference type="ARBA" id="ARBA00023180"/>
    </source>
</evidence>
<feature type="coiled-coil region" evidence="13">
    <location>
        <begin position="1287"/>
        <end position="1339"/>
    </location>
</feature>
<comment type="subcellular location">
    <subcellularLocation>
        <location evidence="1">Secreted</location>
        <location evidence="1">Extracellular space</location>
        <location evidence="1">Extracellular matrix</location>
        <location evidence="1">Basement membrane</location>
    </subcellularLocation>
</comment>
<feature type="disulfide bond" evidence="12">
    <location>
        <begin position="875"/>
        <end position="884"/>
    </location>
</feature>
<dbReference type="PANTHER" id="PTHR10574">
    <property type="entry name" value="NETRIN/LAMININ-RELATED"/>
    <property type="match status" value="1"/>
</dbReference>
<feature type="disulfide bond" evidence="12">
    <location>
        <begin position="298"/>
        <end position="307"/>
    </location>
</feature>
<feature type="domain" description="Laminin EGF-like" evidence="14">
    <location>
        <begin position="905"/>
        <end position="956"/>
    </location>
</feature>
<dbReference type="InterPro" id="IPR013015">
    <property type="entry name" value="Laminin_IV_B"/>
</dbReference>
<dbReference type="InterPro" id="IPR008211">
    <property type="entry name" value="Laminin_N"/>
</dbReference>
<feature type="disulfide bond" evidence="12">
    <location>
        <begin position="1032"/>
        <end position="1041"/>
    </location>
</feature>
<evidence type="ECO:0000256" key="9">
    <source>
        <dbReference type="ARBA" id="ARBA00023157"/>
    </source>
</evidence>
<feature type="domain" description="Laminin EGF-like" evidence="14">
    <location>
        <begin position="269"/>
        <end position="332"/>
    </location>
</feature>
<feature type="disulfide bond" evidence="12">
    <location>
        <begin position="1080"/>
        <end position="1089"/>
    </location>
</feature>
<evidence type="ECO:0000256" key="1">
    <source>
        <dbReference type="ARBA" id="ARBA00004302"/>
    </source>
</evidence>
<evidence type="ECO:0000259" key="14">
    <source>
        <dbReference type="PROSITE" id="PS50027"/>
    </source>
</evidence>
<feature type="domain" description="Laminin EGF-like" evidence="14">
    <location>
        <begin position="846"/>
        <end position="904"/>
    </location>
</feature>
<dbReference type="FunFam" id="2.60.120.260:FF:000010">
    <property type="entry name" value="Laminin subunit beta 1"/>
    <property type="match status" value="1"/>
</dbReference>
<evidence type="ECO:0000256" key="4">
    <source>
        <dbReference type="ARBA" id="ARBA00022729"/>
    </source>
</evidence>
<dbReference type="Gene3D" id="2.10.25.10">
    <property type="entry name" value="Laminin"/>
    <property type="match status" value="10"/>
</dbReference>
<dbReference type="PROSITE" id="PS50027">
    <property type="entry name" value="EGF_LAM_2"/>
    <property type="match status" value="10"/>
</dbReference>
<dbReference type="Pfam" id="PF21199">
    <property type="entry name" value="LAMININ_IV_B"/>
    <property type="match status" value="1"/>
</dbReference>
<reference evidence="17" key="2">
    <citation type="submission" date="2025-09" db="UniProtKB">
        <authorList>
            <consortium name="Ensembl"/>
        </authorList>
    </citation>
    <scope>IDENTIFICATION</scope>
</reference>
<evidence type="ECO:0000313" key="17">
    <source>
        <dbReference type="Ensembl" id="ENSEBUP00000022043.1"/>
    </source>
</evidence>
<dbReference type="Gene3D" id="2.170.300.10">
    <property type="entry name" value="Tie2 ligand-binding domain superfamily"/>
    <property type="match status" value="1"/>
</dbReference>
<comment type="caution">
    <text evidence="12">Lacks conserved residue(s) required for the propagation of feature annotation.</text>
</comment>
<dbReference type="FunFam" id="2.10.25.10:FF:000065">
    <property type="entry name" value="Laminin subunit beta 1"/>
    <property type="match status" value="1"/>
</dbReference>
<keyword evidence="7" id="KW-0130">Cell adhesion</keyword>
<dbReference type="InterPro" id="IPR002049">
    <property type="entry name" value="LE_dom"/>
</dbReference>
<organism evidence="17 18">
    <name type="scientific">Eptatretus burgeri</name>
    <name type="common">Inshore hagfish</name>
    <dbReference type="NCBI Taxonomy" id="7764"/>
    <lineage>
        <taxon>Eukaryota</taxon>
        <taxon>Metazoa</taxon>
        <taxon>Chordata</taxon>
        <taxon>Craniata</taxon>
        <taxon>Vertebrata</taxon>
        <taxon>Cyclostomata</taxon>
        <taxon>Myxini</taxon>
        <taxon>Myxiniformes</taxon>
        <taxon>Myxinidae</taxon>
        <taxon>Eptatretinae</taxon>
        <taxon>Eptatretus</taxon>
    </lineage>
</organism>